<evidence type="ECO:0000256" key="3">
    <source>
        <dbReference type="ARBA" id="ARBA00023014"/>
    </source>
</evidence>
<dbReference type="GO" id="GO:0046872">
    <property type="term" value="F:metal ion binding"/>
    <property type="evidence" value="ECO:0007669"/>
    <property type="project" value="UniProtKB-KW"/>
</dbReference>
<evidence type="ECO:0000256" key="2">
    <source>
        <dbReference type="ARBA" id="ARBA00023004"/>
    </source>
</evidence>
<proteinExistence type="predicted"/>
<dbReference type="OrthoDB" id="9781559at2"/>
<reference evidence="5 6" key="2">
    <citation type="journal article" date="2011" name="Stand. Genomic Sci.">
        <title>Complete genome sequence of Mahella australiensis type strain (50-1 BON).</title>
        <authorList>
            <person name="Sikorski J."/>
            <person name="Teshima H."/>
            <person name="Nolan M."/>
            <person name="Lucas S."/>
            <person name="Hammon N."/>
            <person name="Deshpande S."/>
            <person name="Cheng J.F."/>
            <person name="Pitluck S."/>
            <person name="Liolios K."/>
            <person name="Pagani I."/>
            <person name="Ivanova N."/>
            <person name="Huntemann M."/>
            <person name="Mavromatis K."/>
            <person name="Ovchinikova G."/>
            <person name="Pati A."/>
            <person name="Tapia R."/>
            <person name="Han C."/>
            <person name="Goodwin L."/>
            <person name="Chen A."/>
            <person name="Palaniappan K."/>
            <person name="Land M."/>
            <person name="Hauser L."/>
            <person name="Ngatchou-Djao O.D."/>
            <person name="Rohde M."/>
            <person name="Pukall R."/>
            <person name="Spring S."/>
            <person name="Abt B."/>
            <person name="Goker M."/>
            <person name="Detter J.C."/>
            <person name="Woyke T."/>
            <person name="Bristow J."/>
            <person name="Markowitz V."/>
            <person name="Hugenholtz P."/>
            <person name="Eisen J.A."/>
            <person name="Kyrpides N.C."/>
            <person name="Klenk H.P."/>
            <person name="Lapidus A."/>
        </authorList>
    </citation>
    <scope>NUCLEOTIDE SEQUENCE [LARGE SCALE GENOMIC DNA]</scope>
    <source>
        <strain evidence="6">DSM 15567 / CIP 107919 / 50-1 BON</strain>
    </source>
</reference>
<reference evidence="6" key="1">
    <citation type="submission" date="2010-11" db="EMBL/GenBank/DDBJ databases">
        <title>The complete genome of Mahella australiensis DSM 15567.</title>
        <authorList>
            <consortium name="US DOE Joint Genome Institute (JGI-PGF)"/>
            <person name="Lucas S."/>
            <person name="Copeland A."/>
            <person name="Lapidus A."/>
            <person name="Bruce D."/>
            <person name="Goodwin L."/>
            <person name="Pitluck S."/>
            <person name="Kyrpides N."/>
            <person name="Mavromatis K."/>
            <person name="Pagani I."/>
            <person name="Ivanova N."/>
            <person name="Teshima H."/>
            <person name="Brettin T."/>
            <person name="Detter J.C."/>
            <person name="Han C."/>
            <person name="Tapia R."/>
            <person name="Land M."/>
            <person name="Hauser L."/>
            <person name="Markowitz V."/>
            <person name="Cheng J.-F."/>
            <person name="Hugenholtz P."/>
            <person name="Woyke T."/>
            <person name="Wu D."/>
            <person name="Spring S."/>
            <person name="Pukall R."/>
            <person name="Steenblock K."/>
            <person name="Schneider S."/>
            <person name="Klenk H.-P."/>
            <person name="Eisen J.A."/>
        </authorList>
    </citation>
    <scope>NUCLEOTIDE SEQUENCE [LARGE SCALE GENOMIC DNA]</scope>
    <source>
        <strain evidence="6">DSM 15567 / CIP 107919 / 50-1 BON</strain>
    </source>
</reference>
<feature type="domain" description="4Fe-4S ferredoxin-type" evidence="4">
    <location>
        <begin position="208"/>
        <end position="237"/>
    </location>
</feature>
<dbReference type="RefSeq" id="WP_013782309.1">
    <property type="nucleotide sequence ID" value="NC_015520.1"/>
</dbReference>
<accession>F3ZZA4</accession>
<dbReference type="eggNOG" id="COG2768">
    <property type="taxonomic scope" value="Bacteria"/>
</dbReference>
<dbReference type="PROSITE" id="PS00198">
    <property type="entry name" value="4FE4S_FER_1"/>
    <property type="match status" value="1"/>
</dbReference>
<dbReference type="InterPro" id="IPR017900">
    <property type="entry name" value="4Fe4S_Fe_S_CS"/>
</dbReference>
<keyword evidence="1" id="KW-0479">Metal-binding</keyword>
<dbReference type="EMBL" id="CP002360">
    <property type="protein sequence ID" value="AEE97886.1"/>
    <property type="molecule type" value="Genomic_DNA"/>
</dbReference>
<dbReference type="PROSITE" id="PS51379">
    <property type="entry name" value="4FE4S_FER_2"/>
    <property type="match status" value="2"/>
</dbReference>
<keyword evidence="3" id="KW-0411">Iron-sulfur</keyword>
<feature type="domain" description="4Fe-4S ferredoxin-type" evidence="4">
    <location>
        <begin position="178"/>
        <end position="207"/>
    </location>
</feature>
<dbReference type="Proteomes" id="UP000008457">
    <property type="component" value="Chromosome"/>
</dbReference>
<keyword evidence="6" id="KW-1185">Reference proteome</keyword>
<sequence length="366" mass="40026">MASDVYYCSMGYDKLEANSTLPAKFRRMLAGLPLRDMVGGKRVAVKMHFGGNLGYTTIHPLFVQLLVDALKRAGAIVFVTDIPADVPGAKRRGYTEEVIGAPLVAATGLFDKYYYSVPVDYKSLKEVQVAGHINDADVLIDFSHVKGHGACAYGGACKNIAMGCVTAKTRSDIHALQGGFNWDEEKCEHDRECIKACRYNANSFDEDGKYHINYDNCTYCQHCVNACPTGALTANMSAFDDFQEGMALTTATVLNTFEPGRTLFINVLTNITYVCDCWGLSTPPLVPDIGIMASDDIVAIETACLDAINKYDLLPNSLPAGRQLADDPEGTKHLLEKVHGKDPFVQVKALERHGLGTMQYNIIEVD</sequence>
<organism evidence="5 6">
    <name type="scientific">Mahella australiensis (strain DSM 15567 / CIP 107919 / 50-1 BON)</name>
    <dbReference type="NCBI Taxonomy" id="697281"/>
    <lineage>
        <taxon>Bacteria</taxon>
        <taxon>Bacillati</taxon>
        <taxon>Bacillota</taxon>
        <taxon>Clostridia</taxon>
        <taxon>Thermoanaerobacterales</taxon>
        <taxon>Thermoanaerobacterales Family IV. Incertae Sedis</taxon>
        <taxon>Mahella</taxon>
    </lineage>
</organism>
<dbReference type="HOGENOM" id="CLU_046240_0_0_9"/>
<dbReference type="Pfam" id="PF04015">
    <property type="entry name" value="DUF362"/>
    <property type="match status" value="1"/>
</dbReference>
<keyword evidence="2" id="KW-0408">Iron</keyword>
<dbReference type="Pfam" id="PF12838">
    <property type="entry name" value="Fer4_7"/>
    <property type="match status" value="1"/>
</dbReference>
<dbReference type="GO" id="GO:0051536">
    <property type="term" value="F:iron-sulfur cluster binding"/>
    <property type="evidence" value="ECO:0007669"/>
    <property type="project" value="UniProtKB-KW"/>
</dbReference>
<dbReference type="AlphaFoldDB" id="F3ZZA4"/>
<evidence type="ECO:0000313" key="5">
    <source>
        <dbReference type="EMBL" id="AEE97886.1"/>
    </source>
</evidence>
<name>F3ZZA4_MAHA5</name>
<dbReference type="STRING" id="697281.Mahau_2753"/>
<dbReference type="KEGG" id="mas:Mahau_2753"/>
<dbReference type="SUPFAM" id="SSF54862">
    <property type="entry name" value="4Fe-4S ferredoxins"/>
    <property type="match status" value="1"/>
</dbReference>
<gene>
    <name evidence="5" type="ordered locus">Mahau_2753</name>
</gene>
<protein>
    <submittedName>
        <fullName evidence="5">4Fe-4S ferredoxin iron-sulfur binding domain protein</fullName>
    </submittedName>
</protein>
<evidence type="ECO:0000259" key="4">
    <source>
        <dbReference type="PROSITE" id="PS51379"/>
    </source>
</evidence>
<dbReference type="Gene3D" id="3.30.70.20">
    <property type="match status" value="2"/>
</dbReference>
<dbReference type="InterPro" id="IPR007160">
    <property type="entry name" value="DUF362"/>
</dbReference>
<evidence type="ECO:0000256" key="1">
    <source>
        <dbReference type="ARBA" id="ARBA00022723"/>
    </source>
</evidence>
<evidence type="ECO:0000313" key="6">
    <source>
        <dbReference type="Proteomes" id="UP000008457"/>
    </source>
</evidence>
<dbReference type="InterPro" id="IPR017896">
    <property type="entry name" value="4Fe4S_Fe-S-bd"/>
</dbReference>